<gene>
    <name evidence="3" type="ORF">DXN04_07290</name>
</gene>
<protein>
    <recommendedName>
        <fullName evidence="2">Signal transduction histidine kinase internal region domain-containing protein</fullName>
    </recommendedName>
</protein>
<evidence type="ECO:0000259" key="2">
    <source>
        <dbReference type="Pfam" id="PF06580"/>
    </source>
</evidence>
<evidence type="ECO:0000256" key="1">
    <source>
        <dbReference type="SAM" id="Phobius"/>
    </source>
</evidence>
<organism evidence="3 4">
    <name type="scientific">Chitinophaga silvisoli</name>
    <dbReference type="NCBI Taxonomy" id="2291814"/>
    <lineage>
        <taxon>Bacteria</taxon>
        <taxon>Pseudomonadati</taxon>
        <taxon>Bacteroidota</taxon>
        <taxon>Chitinophagia</taxon>
        <taxon>Chitinophagales</taxon>
        <taxon>Chitinophagaceae</taxon>
        <taxon>Chitinophaga</taxon>
    </lineage>
</organism>
<dbReference type="InterPro" id="IPR050640">
    <property type="entry name" value="Bact_2-comp_sensor_kinase"/>
</dbReference>
<feature type="domain" description="Signal transduction histidine kinase internal region" evidence="2">
    <location>
        <begin position="145"/>
        <end position="220"/>
    </location>
</feature>
<dbReference type="PANTHER" id="PTHR34220">
    <property type="entry name" value="SENSOR HISTIDINE KINASE YPDA"/>
    <property type="match status" value="1"/>
</dbReference>
<evidence type="ECO:0000313" key="3">
    <source>
        <dbReference type="EMBL" id="RFM35189.1"/>
    </source>
</evidence>
<proteinExistence type="predicted"/>
<dbReference type="Proteomes" id="UP000261174">
    <property type="component" value="Unassembled WGS sequence"/>
</dbReference>
<feature type="transmembrane region" description="Helical" evidence="1">
    <location>
        <begin position="32"/>
        <end position="50"/>
    </location>
</feature>
<keyword evidence="4" id="KW-1185">Reference proteome</keyword>
<accession>A0A3E1P4R8</accession>
<dbReference type="EMBL" id="QTJV01000002">
    <property type="protein sequence ID" value="RFM35189.1"/>
    <property type="molecule type" value="Genomic_DNA"/>
</dbReference>
<dbReference type="PANTHER" id="PTHR34220:SF7">
    <property type="entry name" value="SENSOR HISTIDINE KINASE YPDA"/>
    <property type="match status" value="1"/>
</dbReference>
<reference evidence="3 4" key="1">
    <citation type="submission" date="2018-08" db="EMBL/GenBank/DDBJ databases">
        <title>Chitinophaga sp. K20C18050901, a novel bacterium isolated from forest soil.</title>
        <authorList>
            <person name="Wang C."/>
        </authorList>
    </citation>
    <scope>NUCLEOTIDE SEQUENCE [LARGE SCALE GENOMIC DNA]</scope>
    <source>
        <strain evidence="3 4">K20C18050901</strain>
    </source>
</reference>
<sequence>MRQLQWLGWGLICIFLFTSLLSMDGWQQSIFFSLYYTGFYATVIYTDMLVLQPHLYRKGKKLLYVLTVICLIAVTGSIRSYGNWYIYNHIIDDKPEKVFSYDMIISSSMGMAIVYFLGYPIRMTMAYFKLRKQTAALLLEKSQTELNLLKSKVQPHFLFNTLNNIYYEAYLEAPRTALLIEKLAEMMRYFMEESPREKVMLETEVGFIENYIGLERIRVRHGIQLDFHKQYDPQHMIPPMLLITFVENIFKHGIDKCASENKISISLTTDSEHLTFEAINHLPDCQVPTKAGLGLKTLTHRLDILYGPKAQLVCGAKDGIYTASLKIPLV</sequence>
<dbReference type="Pfam" id="PF06580">
    <property type="entry name" value="His_kinase"/>
    <property type="match status" value="1"/>
</dbReference>
<dbReference type="AlphaFoldDB" id="A0A3E1P4R8"/>
<evidence type="ECO:0000313" key="4">
    <source>
        <dbReference type="Proteomes" id="UP000261174"/>
    </source>
</evidence>
<feature type="transmembrane region" description="Helical" evidence="1">
    <location>
        <begin position="101"/>
        <end position="121"/>
    </location>
</feature>
<dbReference type="GO" id="GO:0000155">
    <property type="term" value="F:phosphorelay sensor kinase activity"/>
    <property type="evidence" value="ECO:0007669"/>
    <property type="project" value="InterPro"/>
</dbReference>
<feature type="transmembrane region" description="Helical" evidence="1">
    <location>
        <begin position="62"/>
        <end position="81"/>
    </location>
</feature>
<keyword evidence="1" id="KW-0472">Membrane</keyword>
<comment type="caution">
    <text evidence="3">The sequence shown here is derived from an EMBL/GenBank/DDBJ whole genome shotgun (WGS) entry which is preliminary data.</text>
</comment>
<dbReference type="GO" id="GO:0016020">
    <property type="term" value="C:membrane"/>
    <property type="evidence" value="ECO:0007669"/>
    <property type="project" value="InterPro"/>
</dbReference>
<name>A0A3E1P4R8_9BACT</name>
<keyword evidence="1" id="KW-1133">Transmembrane helix</keyword>
<keyword evidence="1" id="KW-0812">Transmembrane</keyword>
<dbReference type="InterPro" id="IPR010559">
    <property type="entry name" value="Sig_transdc_His_kin_internal"/>
</dbReference>